<dbReference type="OMA" id="PETEHTW"/>
<evidence type="ECO:0000256" key="7">
    <source>
        <dbReference type="SAM" id="MobiDB-lite"/>
    </source>
</evidence>
<evidence type="ECO:0000256" key="5">
    <source>
        <dbReference type="ARBA" id="ARBA00022776"/>
    </source>
</evidence>
<feature type="coiled-coil region" evidence="6">
    <location>
        <begin position="664"/>
        <end position="693"/>
    </location>
</feature>
<dbReference type="Pfam" id="PF12348">
    <property type="entry name" value="CLASP_N"/>
    <property type="match status" value="1"/>
</dbReference>
<feature type="compositionally biased region" description="Low complexity" evidence="7">
    <location>
        <begin position="1044"/>
        <end position="1058"/>
    </location>
</feature>
<feature type="compositionally biased region" description="Low complexity" evidence="7">
    <location>
        <begin position="905"/>
        <end position="914"/>
    </location>
</feature>
<comment type="similarity">
    <text evidence="2">Belongs to the CLASP family.</text>
</comment>
<dbReference type="PANTHER" id="PTHR21567">
    <property type="entry name" value="CLASP"/>
    <property type="match status" value="1"/>
</dbReference>
<dbReference type="RefSeq" id="XP_011388594.1">
    <property type="nucleotide sequence ID" value="XM_011390292.1"/>
</dbReference>
<dbReference type="VEuPathDB" id="FungiDB:UMAG_02259"/>
<keyword evidence="3" id="KW-0132">Cell division</keyword>
<evidence type="ECO:0000256" key="1">
    <source>
        <dbReference type="ARBA" id="ARBA00004186"/>
    </source>
</evidence>
<dbReference type="AlphaFoldDB" id="A0A0D1E1E0"/>
<dbReference type="InterPro" id="IPR011989">
    <property type="entry name" value="ARM-like"/>
</dbReference>
<dbReference type="Gene3D" id="1.25.10.10">
    <property type="entry name" value="Leucine-rich Repeat Variant"/>
    <property type="match status" value="1"/>
</dbReference>
<feature type="region of interest" description="Disordered" evidence="7">
    <location>
        <begin position="610"/>
        <end position="645"/>
    </location>
</feature>
<protein>
    <recommendedName>
        <fullName evidence="8">CLASP N-terminal domain-containing protein</fullName>
    </recommendedName>
</protein>
<sequence>MVAQSIGSDAKITITSASDVQTHFDELYDDLCTPETEHTWQKIECAISHIHAITRGGATKHVEFITLLKNAADPINNALLSERTKLSGTAGDLLNSIAPRMAQRFEPLVPVFVPTLLLICARTNKVAVKRAERSLHFIVRHCKPPSVVSYLKDAISDKSQGLRAVTAGTLVLVLENTDKDRLARRVIDIEACIKSGATDSNPEVRQTTKRIFELYVSIWPERVEHFTKPMTPTIRRYLSLPKTGALQVDVAHLTEQARPASHASKAPTSAHSTRHEQAHISVHAPQPPPASAYNFFPDLARSTTAASSTSACTSKPPAFSMNDASYGKRGLFAEQIAAARNARFARMPSFKFDDTTKPTDTACAAAAIKRQPSLEQLRTQAAASGAFRVPRFDVVVAPSSQDSTDARPRSAHNEASAYRDINASAPSFGAASGLQGKSVLLAAHKQASVVEVASANSTASRDRLPRDTSENPWKHMDKRREKTVTVRFEPEPPHDEARRSAIHVDMRAEQMHRSKSAPQIAVQDSTTRTDTARTKTSKTEPVECAVSDSHSDSDEVQRPRTPPERILHAQTPRTGVKASRVRAQRVAVPSAVKVSAMRVAVPTPSAKVAATRMRNPATSVSVESSPVPKAPNTSAYPRTPRAQTTNAEPAMLPTTAEHVRGEAAAKTTDQADKMEIEQNEMQEEHKIAATEKKTEAKDKAWTAVAAVVAVDKPASSAGQSCKAIGKPLAARAATSASLTAKPRVQAKAASRCVPIATGAAANKAVKRAAVAVRPTPVSKPLICTTSASKAPAKPAVPTATSVKANKRVTKPCSTATSSAMARAKIDTNSKPVGSTAAAGAAAPAKTPSANKQNDTISAARTSTLTASTASTRNKMVHPVAKSTLQSKPSGSSTKPSTTRMQSRPKSSIAASITAKSKLVRARAARSDKPSAVKKAGALMAAKIVKHQRASAAAVARVELARTLDEAMADEAVFDAREDNEEQAEATRVSEGEVEAVFDAREAKEEQAEGTRVSEAEVEAVIEAREAKEEQAEATRVSEAEVEAEQQAAQVGAPAAVSEVETVGETRCVSETPERTETRSEEHTTGGTVDMHVSTCQTQISPDGEPASMVEERRSDHPSEAAVSPVSISSTRVKTAAPSLADTTPRVKMRTPLSSKDANILTPECIAKVDKVASARATPLKPSALRRSKVLVRVRVEPESSFDATESESEHETPDEVVQLQFRPHHQLHAAAAAAADRS</sequence>
<name>A0A0D1E1E0_MYCMD</name>
<dbReference type="KEGG" id="uma:UMAG_02259"/>
<comment type="subcellular location">
    <subcellularLocation>
        <location evidence="1">Cytoplasm</location>
        <location evidence="1">Cytoskeleton</location>
        <location evidence="1">Spindle</location>
    </subcellularLocation>
</comment>
<dbReference type="GO" id="GO:1990023">
    <property type="term" value="C:mitotic spindle midzone"/>
    <property type="evidence" value="ECO:0000318"/>
    <property type="project" value="GO_Central"/>
</dbReference>
<dbReference type="InterPro" id="IPR016024">
    <property type="entry name" value="ARM-type_fold"/>
</dbReference>
<keyword evidence="6" id="KW-0175">Coiled coil</keyword>
<dbReference type="GO" id="GO:0008017">
    <property type="term" value="F:microtubule binding"/>
    <property type="evidence" value="ECO:0000318"/>
    <property type="project" value="GO_Central"/>
</dbReference>
<feature type="compositionally biased region" description="Basic and acidic residues" evidence="7">
    <location>
        <begin position="1071"/>
        <end position="1083"/>
    </location>
</feature>
<keyword evidence="5" id="KW-0498">Mitosis</keyword>
<dbReference type="eggNOG" id="ENOG502S11N">
    <property type="taxonomic scope" value="Eukaryota"/>
</dbReference>
<dbReference type="GO" id="GO:0090307">
    <property type="term" value="P:mitotic spindle assembly"/>
    <property type="evidence" value="ECO:0000318"/>
    <property type="project" value="GO_Central"/>
</dbReference>
<feature type="region of interest" description="Disordered" evidence="7">
    <location>
        <begin position="256"/>
        <end position="288"/>
    </location>
</feature>
<feature type="domain" description="CLASP N-terminal" evidence="8">
    <location>
        <begin position="26"/>
        <end position="238"/>
    </location>
</feature>
<evidence type="ECO:0000259" key="8">
    <source>
        <dbReference type="Pfam" id="PF12348"/>
    </source>
</evidence>
<dbReference type="STRING" id="237631.A0A0D1E1E0"/>
<feature type="compositionally biased region" description="Basic and acidic residues" evidence="7">
    <location>
        <begin position="549"/>
        <end position="561"/>
    </location>
</feature>
<evidence type="ECO:0000313" key="10">
    <source>
        <dbReference type="Proteomes" id="UP000000561"/>
    </source>
</evidence>
<evidence type="ECO:0000256" key="3">
    <source>
        <dbReference type="ARBA" id="ARBA00022618"/>
    </source>
</evidence>
<feature type="compositionally biased region" description="Basic and acidic residues" evidence="7">
    <location>
        <begin position="460"/>
        <end position="479"/>
    </location>
</feature>
<evidence type="ECO:0000313" key="9">
    <source>
        <dbReference type="EMBL" id="KIS69736.1"/>
    </source>
</evidence>
<feature type="compositionally biased region" description="Low complexity" evidence="7">
    <location>
        <begin position="791"/>
        <end position="802"/>
    </location>
</feature>
<feature type="region of interest" description="Disordered" evidence="7">
    <location>
        <begin position="791"/>
        <end position="914"/>
    </location>
</feature>
<accession>A0A0D1E1E0</accession>
<evidence type="ECO:0000256" key="4">
    <source>
        <dbReference type="ARBA" id="ARBA00022701"/>
    </source>
</evidence>
<feature type="compositionally biased region" description="Low complexity" evidence="7">
    <location>
        <begin position="833"/>
        <end position="871"/>
    </location>
</feature>
<dbReference type="InterPro" id="IPR024395">
    <property type="entry name" value="CLASP_N_dom"/>
</dbReference>
<keyword evidence="10" id="KW-1185">Reference proteome</keyword>
<keyword evidence="5" id="KW-0131">Cell cycle</keyword>
<dbReference type="OrthoDB" id="46159at2759"/>
<organism evidence="9 10">
    <name type="scientific">Mycosarcoma maydis</name>
    <name type="common">Corn smut fungus</name>
    <name type="synonym">Ustilago maydis</name>
    <dbReference type="NCBI Taxonomy" id="5270"/>
    <lineage>
        <taxon>Eukaryota</taxon>
        <taxon>Fungi</taxon>
        <taxon>Dikarya</taxon>
        <taxon>Basidiomycota</taxon>
        <taxon>Ustilaginomycotina</taxon>
        <taxon>Ustilaginomycetes</taxon>
        <taxon>Ustilaginales</taxon>
        <taxon>Ustilaginaceae</taxon>
        <taxon>Mycosarcoma</taxon>
    </lineage>
</organism>
<reference evidence="9 10" key="1">
    <citation type="journal article" date="2006" name="Nature">
        <title>Insights from the genome of the biotrophic fungal plant pathogen Ustilago maydis.</title>
        <authorList>
            <person name="Kamper J."/>
            <person name="Kahmann R."/>
            <person name="Bolker M."/>
            <person name="Ma L.J."/>
            <person name="Brefort T."/>
            <person name="Saville B.J."/>
            <person name="Banuett F."/>
            <person name="Kronstad J.W."/>
            <person name="Gold S.E."/>
            <person name="Muller O."/>
            <person name="Perlin M.H."/>
            <person name="Wosten H.A."/>
            <person name="de Vries R."/>
            <person name="Ruiz-Herrera J."/>
            <person name="Reynaga-Pena C.G."/>
            <person name="Snetselaar K."/>
            <person name="McCann M."/>
            <person name="Perez-Martin J."/>
            <person name="Feldbrugge M."/>
            <person name="Basse C.W."/>
            <person name="Steinberg G."/>
            <person name="Ibeas J.I."/>
            <person name="Holloman W."/>
            <person name="Guzman P."/>
            <person name="Farman M."/>
            <person name="Stajich J.E."/>
            <person name="Sentandreu R."/>
            <person name="Gonzalez-Prieto J.M."/>
            <person name="Kennell J.C."/>
            <person name="Molina L."/>
            <person name="Schirawski J."/>
            <person name="Mendoza-Mendoza A."/>
            <person name="Greilinger D."/>
            <person name="Munch K."/>
            <person name="Rossel N."/>
            <person name="Scherer M."/>
            <person name="Vranes M."/>
            <person name="Ladendorf O."/>
            <person name="Vincon V."/>
            <person name="Fuchs U."/>
            <person name="Sandrock B."/>
            <person name="Meng S."/>
            <person name="Ho E.C."/>
            <person name="Cahill M.J."/>
            <person name="Boyce K.J."/>
            <person name="Klose J."/>
            <person name="Klosterman S.J."/>
            <person name="Deelstra H.J."/>
            <person name="Ortiz-Castellanos L."/>
            <person name="Li W."/>
            <person name="Sanchez-Alonso P."/>
            <person name="Schreier P.H."/>
            <person name="Hauser-Hahn I."/>
            <person name="Vaupel M."/>
            <person name="Koopmann E."/>
            <person name="Friedrich G."/>
            <person name="Voss H."/>
            <person name="Schluter T."/>
            <person name="Margolis J."/>
            <person name="Platt D."/>
            <person name="Swimmer C."/>
            <person name="Gnirke A."/>
            <person name="Chen F."/>
            <person name="Vysotskaia V."/>
            <person name="Mannhaupt G."/>
            <person name="Guldener U."/>
            <person name="Munsterkotter M."/>
            <person name="Haase D."/>
            <person name="Oesterheld M."/>
            <person name="Mewes H.W."/>
            <person name="Mauceli E.W."/>
            <person name="DeCaprio D."/>
            <person name="Wade C.M."/>
            <person name="Butler J."/>
            <person name="Young S."/>
            <person name="Jaffe D.B."/>
            <person name="Calvo S."/>
            <person name="Nusbaum C."/>
            <person name="Galagan J."/>
            <person name="Birren B.W."/>
        </authorList>
    </citation>
    <scope>NUCLEOTIDE SEQUENCE [LARGE SCALE GENOMIC DNA]</scope>
    <source>
        <strain evidence="10">DSM 14603 / FGSC 9021 / UM521</strain>
    </source>
</reference>
<dbReference type="EMBL" id="CM003144">
    <property type="protein sequence ID" value="KIS69736.1"/>
    <property type="molecule type" value="Genomic_DNA"/>
</dbReference>
<feature type="compositionally biased region" description="Basic and acidic residues" evidence="7">
    <location>
        <begin position="1025"/>
        <end position="1038"/>
    </location>
</feature>
<dbReference type="GeneID" id="23563053"/>
<dbReference type="GO" id="GO:0005815">
    <property type="term" value="C:microtubule organizing center"/>
    <property type="evidence" value="ECO:0000318"/>
    <property type="project" value="GO_Central"/>
</dbReference>
<feature type="compositionally biased region" description="Polar residues" evidence="7">
    <location>
        <begin position="631"/>
        <end position="645"/>
    </location>
</feature>
<dbReference type="SUPFAM" id="SSF48371">
    <property type="entry name" value="ARM repeat"/>
    <property type="match status" value="1"/>
</dbReference>
<feature type="region of interest" description="Disordered" evidence="7">
    <location>
        <begin position="454"/>
        <end position="479"/>
    </location>
</feature>
<dbReference type="GO" id="GO:0005876">
    <property type="term" value="C:spindle microtubule"/>
    <property type="evidence" value="ECO:0000318"/>
    <property type="project" value="GO_Central"/>
</dbReference>
<dbReference type="GO" id="GO:0051301">
    <property type="term" value="P:cell division"/>
    <property type="evidence" value="ECO:0007669"/>
    <property type="project" value="UniProtKB-KW"/>
</dbReference>
<feature type="compositionally biased region" description="Low complexity" evidence="7">
    <location>
        <begin position="886"/>
        <end position="898"/>
    </location>
</feature>
<dbReference type="PANTHER" id="PTHR21567:SF60">
    <property type="entry name" value="CLASP N-TERMINAL DOMAIN-CONTAINING PROTEIN"/>
    <property type="match status" value="1"/>
</dbReference>
<gene>
    <name evidence="9" type="ORF">UMAG_02259</name>
</gene>
<feature type="region of interest" description="Disordered" evidence="7">
    <location>
        <begin position="510"/>
        <end position="561"/>
    </location>
</feature>
<dbReference type="GO" id="GO:0005881">
    <property type="term" value="C:cytoplasmic microtubule"/>
    <property type="evidence" value="ECO:0000318"/>
    <property type="project" value="GO_Central"/>
</dbReference>
<dbReference type="InParanoid" id="A0A0D1E1E0"/>
<feature type="compositionally biased region" description="Basic and acidic residues" evidence="7">
    <location>
        <begin position="530"/>
        <end position="541"/>
    </location>
</feature>
<dbReference type="Proteomes" id="UP000000561">
    <property type="component" value="Chromosome 5"/>
</dbReference>
<evidence type="ECO:0000256" key="6">
    <source>
        <dbReference type="SAM" id="Coils"/>
    </source>
</evidence>
<evidence type="ECO:0000256" key="2">
    <source>
        <dbReference type="ARBA" id="ARBA00009549"/>
    </source>
</evidence>
<feature type="region of interest" description="Disordered" evidence="7">
    <location>
        <begin position="1025"/>
        <end position="1154"/>
    </location>
</feature>
<keyword evidence="4" id="KW-0493">Microtubule</keyword>
<feature type="compositionally biased region" description="Basic and acidic residues" evidence="7">
    <location>
        <begin position="1109"/>
        <end position="1118"/>
    </location>
</feature>
<proteinExistence type="inferred from homology"/>
<dbReference type="GO" id="GO:0072686">
    <property type="term" value="C:mitotic spindle"/>
    <property type="evidence" value="ECO:0000318"/>
    <property type="project" value="GO_Central"/>
</dbReference>